<feature type="compositionally biased region" description="Polar residues" evidence="1">
    <location>
        <begin position="80"/>
        <end position="90"/>
    </location>
</feature>
<feature type="compositionally biased region" description="Acidic residues" evidence="1">
    <location>
        <begin position="234"/>
        <end position="247"/>
    </location>
</feature>
<feature type="compositionally biased region" description="Polar residues" evidence="1">
    <location>
        <begin position="314"/>
        <end position="324"/>
    </location>
</feature>
<keyword evidence="3" id="KW-1185">Reference proteome</keyword>
<feature type="region of interest" description="Disordered" evidence="1">
    <location>
        <begin position="119"/>
        <end position="370"/>
    </location>
</feature>
<name>A0AAJ0DK43_9PEZI</name>
<accession>A0AAJ0DK43</accession>
<organism evidence="2 3">
    <name type="scientific">Extremus antarcticus</name>
    <dbReference type="NCBI Taxonomy" id="702011"/>
    <lineage>
        <taxon>Eukaryota</taxon>
        <taxon>Fungi</taxon>
        <taxon>Dikarya</taxon>
        <taxon>Ascomycota</taxon>
        <taxon>Pezizomycotina</taxon>
        <taxon>Dothideomycetes</taxon>
        <taxon>Dothideomycetidae</taxon>
        <taxon>Mycosphaerellales</taxon>
        <taxon>Extremaceae</taxon>
        <taxon>Extremus</taxon>
    </lineage>
</organism>
<feature type="compositionally biased region" description="Basic and acidic residues" evidence="1">
    <location>
        <begin position="68"/>
        <end position="77"/>
    </location>
</feature>
<sequence length="556" mass="61737">MAGFFSSASRARPSNITSDCTNCGHTIPYDPTNSSGLCQTCNDFAGAGMALNPRTLMEPPRQQQPSTEDYHMHERDFGAPSSNFSFQTPGSHKRKAMESPPYENVPAKRTMLSKDGAAATTFSPLPKLDSGSTMDPYPPTRGPLVRRAVSGFVEPEELTRDASVSDDGDEDAFVDAPEELDTDGDGPGAGVESGRTPQMSAPQQRAGDDPEVVMLEDDDEDEEIGNGDQVDHAPEEDEEEEEDEEVQLDQGQDLFQSTFSKSSEERGSAGDESENDDDEEDERNDDQGEEDQDADNEQLIELESPKPTRPGTFSKFTNWAPLTTSKKKDFNPFAPAEHTPACNDVHRPSTPSPSPDGKRFIPPPDHTKDLSRNAQHVHKFHLRSLNCIPRLPLAAHRYWIGVLNVGESGAKLNNEKQFTWMRGNRLTTVETVWHIYAQTTVTEEFALLVAGGVERPEMGCRMEELDYEDDKRVIFRAVMERELRGEVNGQRVFGGDVPVEKKVEGKGKGKGKRCVRRGRWCLVCSLGRRGSFGWRRTLLDISTIMSVVWELVRVAL</sequence>
<evidence type="ECO:0000256" key="1">
    <source>
        <dbReference type="SAM" id="MobiDB-lite"/>
    </source>
</evidence>
<feature type="compositionally biased region" description="Acidic residues" evidence="1">
    <location>
        <begin position="209"/>
        <end position="225"/>
    </location>
</feature>
<dbReference type="Proteomes" id="UP001271007">
    <property type="component" value="Unassembled WGS sequence"/>
</dbReference>
<gene>
    <name evidence="2" type="ORF">LTR09_007463</name>
</gene>
<dbReference type="AlphaFoldDB" id="A0AAJ0DK43"/>
<reference evidence="2" key="1">
    <citation type="submission" date="2023-04" db="EMBL/GenBank/DDBJ databases">
        <title>Black Yeasts Isolated from many extreme environments.</title>
        <authorList>
            <person name="Coleine C."/>
            <person name="Stajich J.E."/>
            <person name="Selbmann L."/>
        </authorList>
    </citation>
    <scope>NUCLEOTIDE SEQUENCE</scope>
    <source>
        <strain evidence="2">CCFEE 5312</strain>
    </source>
</reference>
<feature type="compositionally biased region" description="Acidic residues" evidence="1">
    <location>
        <begin position="271"/>
        <end position="300"/>
    </location>
</feature>
<protein>
    <submittedName>
        <fullName evidence="2">Uncharacterized protein</fullName>
    </submittedName>
</protein>
<evidence type="ECO:0000313" key="2">
    <source>
        <dbReference type="EMBL" id="KAK3051440.1"/>
    </source>
</evidence>
<evidence type="ECO:0000313" key="3">
    <source>
        <dbReference type="Proteomes" id="UP001271007"/>
    </source>
</evidence>
<dbReference type="EMBL" id="JAWDJX010000026">
    <property type="protein sequence ID" value="KAK3051440.1"/>
    <property type="molecule type" value="Genomic_DNA"/>
</dbReference>
<feature type="compositionally biased region" description="Polar residues" evidence="1">
    <location>
        <begin position="249"/>
        <end position="261"/>
    </location>
</feature>
<feature type="compositionally biased region" description="Acidic residues" evidence="1">
    <location>
        <begin position="164"/>
        <end position="184"/>
    </location>
</feature>
<feature type="region of interest" description="Disordered" evidence="1">
    <location>
        <begin position="56"/>
        <end position="104"/>
    </location>
</feature>
<comment type="caution">
    <text evidence="2">The sequence shown here is derived from an EMBL/GenBank/DDBJ whole genome shotgun (WGS) entry which is preliminary data.</text>
</comment>
<proteinExistence type="predicted"/>